<protein>
    <submittedName>
        <fullName evidence="2">Uncharacterized protein</fullName>
    </submittedName>
</protein>
<dbReference type="EMBL" id="QPJT01000018">
    <property type="protein sequence ID" value="RCX13247.1"/>
    <property type="molecule type" value="Genomic_DNA"/>
</dbReference>
<evidence type="ECO:0000313" key="2">
    <source>
        <dbReference type="EMBL" id="RCX13247.1"/>
    </source>
</evidence>
<gene>
    <name evidence="2" type="ORF">DFR58_11865</name>
</gene>
<comment type="caution">
    <text evidence="2">The sequence shown here is derived from an EMBL/GenBank/DDBJ whole genome shotgun (WGS) entry which is preliminary data.</text>
</comment>
<keyword evidence="3" id="KW-1185">Reference proteome</keyword>
<evidence type="ECO:0000256" key="1">
    <source>
        <dbReference type="SAM" id="MobiDB-lite"/>
    </source>
</evidence>
<reference evidence="2 3" key="1">
    <citation type="submission" date="2018-07" db="EMBL/GenBank/DDBJ databases">
        <title>Genomic Encyclopedia of Type Strains, Phase IV (KMG-IV): sequencing the most valuable type-strain genomes for metagenomic binning, comparative biology and taxonomic classification.</title>
        <authorList>
            <person name="Goeker M."/>
        </authorList>
    </citation>
    <scope>NUCLEOTIDE SEQUENCE [LARGE SCALE GENOMIC DNA]</scope>
    <source>
        <strain evidence="2 3">DSM 27016</strain>
    </source>
</reference>
<dbReference type="AlphaFoldDB" id="A0A369AYI4"/>
<evidence type="ECO:0000313" key="3">
    <source>
        <dbReference type="Proteomes" id="UP000253034"/>
    </source>
</evidence>
<sequence>MAQFCSCGSIIINDHCTNKNCINKSNSGTTAKTLRASKKEPKEGGAAKGTKARRSSKCITYNLYDIKSPEEGI</sequence>
<dbReference type="RefSeq" id="WP_114298664.1">
    <property type="nucleotide sequence ID" value="NZ_QPJT01000018.1"/>
</dbReference>
<dbReference type="OrthoDB" id="1739966at2"/>
<name>A0A369AYI4_9FIRM</name>
<feature type="region of interest" description="Disordered" evidence="1">
    <location>
        <begin position="32"/>
        <end position="53"/>
    </location>
</feature>
<organism evidence="2 3">
    <name type="scientific">Anaerobacterium chartisolvens</name>
    <dbReference type="NCBI Taxonomy" id="1297424"/>
    <lineage>
        <taxon>Bacteria</taxon>
        <taxon>Bacillati</taxon>
        <taxon>Bacillota</taxon>
        <taxon>Clostridia</taxon>
        <taxon>Eubacteriales</taxon>
        <taxon>Oscillospiraceae</taxon>
        <taxon>Anaerobacterium</taxon>
    </lineage>
</organism>
<accession>A0A369AYI4</accession>
<dbReference type="Proteomes" id="UP000253034">
    <property type="component" value="Unassembled WGS sequence"/>
</dbReference>
<proteinExistence type="predicted"/>